<name>A0A6J7L0R4_9ZZZZ</name>
<reference evidence="2" key="1">
    <citation type="submission" date="2020-05" db="EMBL/GenBank/DDBJ databases">
        <authorList>
            <person name="Chiriac C."/>
            <person name="Salcher M."/>
            <person name="Ghai R."/>
            <person name="Kavagutti S V."/>
        </authorList>
    </citation>
    <scope>NUCLEOTIDE SEQUENCE</scope>
</reference>
<proteinExistence type="predicted"/>
<accession>A0A6J7L0R4</accession>
<evidence type="ECO:0000256" key="1">
    <source>
        <dbReference type="SAM" id="MobiDB-lite"/>
    </source>
</evidence>
<dbReference type="AlphaFoldDB" id="A0A6J7L0R4"/>
<protein>
    <submittedName>
        <fullName evidence="2">Unannotated protein</fullName>
    </submittedName>
</protein>
<organism evidence="2">
    <name type="scientific">freshwater metagenome</name>
    <dbReference type="NCBI Taxonomy" id="449393"/>
    <lineage>
        <taxon>unclassified sequences</taxon>
        <taxon>metagenomes</taxon>
        <taxon>ecological metagenomes</taxon>
    </lineage>
</organism>
<feature type="region of interest" description="Disordered" evidence="1">
    <location>
        <begin position="1"/>
        <end position="47"/>
    </location>
</feature>
<gene>
    <name evidence="2" type="ORF">UFOPK3837_01023</name>
</gene>
<evidence type="ECO:0000313" key="2">
    <source>
        <dbReference type="EMBL" id="CAB4960342.1"/>
    </source>
</evidence>
<dbReference type="EMBL" id="CAFBNO010000063">
    <property type="protein sequence ID" value="CAB4960342.1"/>
    <property type="molecule type" value="Genomic_DNA"/>
</dbReference>
<sequence length="47" mass="4903">MRTEDAMSAPVVLVNKTRSRDAGDDEGMLTGTVTEVPAGPAGRVTEL</sequence>